<reference evidence="3" key="1">
    <citation type="submission" date="2011-05" db="EMBL/GenBank/DDBJ databases">
        <authorList>
            <person name="Richards S.R."/>
            <person name="Qu J."/>
            <person name="Jiang H."/>
            <person name="Jhangiani S.N."/>
            <person name="Agravi P."/>
            <person name="Goodspeed R."/>
            <person name="Gross S."/>
            <person name="Mandapat C."/>
            <person name="Jackson L."/>
            <person name="Mathew T."/>
            <person name="Pu L."/>
            <person name="Thornton R."/>
            <person name="Saada N."/>
            <person name="Wilczek-Boney K.B."/>
            <person name="Lee S."/>
            <person name="Kovar C."/>
            <person name="Wu Y."/>
            <person name="Scherer S.E."/>
            <person name="Worley K.C."/>
            <person name="Muzny D.M."/>
            <person name="Gibbs R."/>
        </authorList>
    </citation>
    <scope>NUCLEOTIDE SEQUENCE</scope>
    <source>
        <strain evidence="3">Brora</strain>
    </source>
</reference>
<evidence type="ECO:0000313" key="2">
    <source>
        <dbReference type="EnsemblMetazoa" id="SMAR014287-PA"/>
    </source>
</evidence>
<accession>T1JKA7</accession>
<protein>
    <submittedName>
        <fullName evidence="2">Uncharacterized protein</fullName>
    </submittedName>
</protein>
<evidence type="ECO:0000313" key="3">
    <source>
        <dbReference type="Proteomes" id="UP000014500"/>
    </source>
</evidence>
<keyword evidence="3" id="KW-1185">Reference proteome</keyword>
<sequence>MFGRFDESKRSPPRFTTTPMFDNNSLPLPFPRWSNAPAERELLSRASFSLNGPMPLPKPIPISRKYSHVQSKVAQLWQDQQTLPPRRWQSSTMSTPDEYEKPVKISSKTKREMKEVELSRVREDVVQLAIGLHIRRLSHGIILQSGNEEEENLFGKSVRCELFGIKDYLSAPGSEDIVDDMGKALETRPPDILDCHMSDMVPCHTPPPLDNIRTPTPASDVDVDGFPDECGDTDDFDSETKRYEIKKDTNTSIESERSESEASLNFTNASVDSIAESELIAEEPLEVDSNSSLIDNAGKC</sequence>
<proteinExistence type="predicted"/>
<feature type="compositionally biased region" description="Basic and acidic residues" evidence="1">
    <location>
        <begin position="1"/>
        <end position="10"/>
    </location>
</feature>
<evidence type="ECO:0000256" key="1">
    <source>
        <dbReference type="SAM" id="MobiDB-lite"/>
    </source>
</evidence>
<dbReference type="EMBL" id="JH431849">
    <property type="status" value="NOT_ANNOTATED_CDS"/>
    <property type="molecule type" value="Genomic_DNA"/>
</dbReference>
<dbReference type="EnsemblMetazoa" id="SMAR014287-RA">
    <property type="protein sequence ID" value="SMAR014287-PA"/>
    <property type="gene ID" value="SMAR014287"/>
</dbReference>
<dbReference type="HOGENOM" id="CLU_928487_0_0_1"/>
<feature type="region of interest" description="Disordered" evidence="1">
    <location>
        <begin position="1"/>
        <end position="22"/>
    </location>
</feature>
<dbReference type="AlphaFoldDB" id="T1JKA7"/>
<dbReference type="Proteomes" id="UP000014500">
    <property type="component" value="Unassembled WGS sequence"/>
</dbReference>
<name>T1JKA7_STRMM</name>
<organism evidence="2 3">
    <name type="scientific">Strigamia maritima</name>
    <name type="common">European centipede</name>
    <name type="synonym">Geophilus maritimus</name>
    <dbReference type="NCBI Taxonomy" id="126957"/>
    <lineage>
        <taxon>Eukaryota</taxon>
        <taxon>Metazoa</taxon>
        <taxon>Ecdysozoa</taxon>
        <taxon>Arthropoda</taxon>
        <taxon>Myriapoda</taxon>
        <taxon>Chilopoda</taxon>
        <taxon>Pleurostigmophora</taxon>
        <taxon>Geophilomorpha</taxon>
        <taxon>Linotaeniidae</taxon>
        <taxon>Strigamia</taxon>
    </lineage>
</organism>
<reference evidence="2" key="2">
    <citation type="submission" date="2015-02" db="UniProtKB">
        <authorList>
            <consortium name="EnsemblMetazoa"/>
        </authorList>
    </citation>
    <scope>IDENTIFICATION</scope>
</reference>